<evidence type="ECO:0000256" key="2">
    <source>
        <dbReference type="ARBA" id="ARBA00009289"/>
    </source>
</evidence>
<evidence type="ECO:0000256" key="8">
    <source>
        <dbReference type="ARBA" id="ARBA00045670"/>
    </source>
</evidence>
<dbReference type="PANTHER" id="PTHR12804">
    <property type="entry name" value="MICROSOMAL SIGNAL PEPTIDASE 23 KD SUBUNIT SPC22/23"/>
    <property type="match status" value="1"/>
</dbReference>
<evidence type="ECO:0000256" key="3">
    <source>
        <dbReference type="ARBA" id="ARBA00022692"/>
    </source>
</evidence>
<evidence type="ECO:0000256" key="1">
    <source>
        <dbReference type="ARBA" id="ARBA00004648"/>
    </source>
</evidence>
<keyword evidence="4 9" id="KW-0256">Endoplasmic reticulum</keyword>
<evidence type="ECO:0000256" key="4">
    <source>
        <dbReference type="ARBA" id="ARBA00022824"/>
    </source>
</evidence>
<proteinExistence type="inferred from homology"/>
<evidence type="ECO:0000313" key="11">
    <source>
        <dbReference type="EMBL" id="CEH16305.1"/>
    </source>
</evidence>
<dbReference type="OrthoDB" id="10261524at2759"/>
<evidence type="ECO:0000256" key="6">
    <source>
        <dbReference type="ARBA" id="ARBA00022989"/>
    </source>
</evidence>
<evidence type="ECO:0000313" key="12">
    <source>
        <dbReference type="Proteomes" id="UP000054845"/>
    </source>
</evidence>
<dbReference type="GO" id="GO:0005787">
    <property type="term" value="C:signal peptidase complex"/>
    <property type="evidence" value="ECO:0007669"/>
    <property type="project" value="UniProtKB-UniRule"/>
</dbReference>
<dbReference type="GO" id="GO:0045047">
    <property type="term" value="P:protein targeting to ER"/>
    <property type="evidence" value="ECO:0007669"/>
    <property type="project" value="TreeGrafter"/>
</dbReference>
<protein>
    <recommendedName>
        <fullName evidence="9">Signal peptidase subunit 3</fullName>
    </recommendedName>
</protein>
<dbReference type="Proteomes" id="UP000054845">
    <property type="component" value="Unassembled WGS sequence"/>
</dbReference>
<organism evidence="11 12">
    <name type="scientific">Ceraceosorus bombacis</name>
    <dbReference type="NCBI Taxonomy" id="401625"/>
    <lineage>
        <taxon>Eukaryota</taxon>
        <taxon>Fungi</taxon>
        <taxon>Dikarya</taxon>
        <taxon>Basidiomycota</taxon>
        <taxon>Ustilaginomycotina</taxon>
        <taxon>Exobasidiomycetes</taxon>
        <taxon>Ceraceosorales</taxon>
        <taxon>Ceraceosoraceae</taxon>
        <taxon>Ceraceosorus</taxon>
    </lineage>
</organism>
<dbReference type="PIRSF" id="PIRSF016089">
    <property type="entry name" value="SPC22"/>
    <property type="match status" value="1"/>
</dbReference>
<dbReference type="AlphaFoldDB" id="A0A0P1BKJ3"/>
<dbReference type="EMBL" id="CCYA01000278">
    <property type="protein sequence ID" value="CEH16305.1"/>
    <property type="molecule type" value="Genomic_DNA"/>
</dbReference>
<dbReference type="PANTHER" id="PTHR12804:SF0">
    <property type="entry name" value="SIGNAL PEPTIDASE COMPLEX SUBUNIT 3"/>
    <property type="match status" value="1"/>
</dbReference>
<comment type="function">
    <text evidence="8">Essential component of the signal peptidase complex (SPC) which catalyzes the cleavage of N-terminal signal sequences from nascent proteins as they are translocated into the lumen of the endoplasmic reticulum. Essential for the SPC catalytic activity, possibly by stabilizing and positioning the active center of the complex close to the lumenal surface. Essential for viability.</text>
</comment>
<sequence>MSSSMNTTLNRLNSVTAYATTVLLAVLSIVAYSAYPLNPKPDPNAFLKVDQLEVVRARATWHSDRRLQDYLKVQFSAELDLRPLFTWNTKQIFLSLSAHYASRASEDNRIVIWDRIIRRKEDSRIFIEDAVNRYAFREVSTSFANVNSTYFTLHWNVMPYVGVLAYGDELSTAQLPVPKRIEGDSKNEERVWY</sequence>
<feature type="transmembrane region" description="Helical" evidence="10">
    <location>
        <begin position="12"/>
        <end position="35"/>
    </location>
</feature>
<keyword evidence="7 9" id="KW-0472">Membrane</keyword>
<comment type="subcellular location">
    <subcellularLocation>
        <location evidence="1">Endoplasmic reticulum membrane</location>
        <topology evidence="1">Single-pass type II membrane protein</topology>
    </subcellularLocation>
</comment>
<name>A0A0P1BKJ3_9BASI</name>
<accession>A0A0P1BKJ3</accession>
<dbReference type="GO" id="GO:0006465">
    <property type="term" value="P:signal peptide processing"/>
    <property type="evidence" value="ECO:0007669"/>
    <property type="project" value="UniProtKB-UniRule"/>
</dbReference>
<keyword evidence="6 10" id="KW-1133">Transmembrane helix</keyword>
<dbReference type="InterPro" id="IPR007653">
    <property type="entry name" value="SPC3"/>
</dbReference>
<evidence type="ECO:0000256" key="10">
    <source>
        <dbReference type="SAM" id="Phobius"/>
    </source>
</evidence>
<dbReference type="STRING" id="401625.A0A0P1BKJ3"/>
<keyword evidence="12" id="KW-1185">Reference proteome</keyword>
<keyword evidence="5" id="KW-0735">Signal-anchor</keyword>
<comment type="similarity">
    <text evidence="2 9">Belongs to the SPCS3 family.</text>
</comment>
<evidence type="ECO:0000256" key="9">
    <source>
        <dbReference type="PIRNR" id="PIRNR016089"/>
    </source>
</evidence>
<dbReference type="Pfam" id="PF04573">
    <property type="entry name" value="SPC22"/>
    <property type="match status" value="1"/>
</dbReference>
<reference evidence="12" key="1">
    <citation type="submission" date="2014-09" db="EMBL/GenBank/DDBJ databases">
        <authorList>
            <person name="Sharma Rahul"/>
            <person name="Thines Marco"/>
        </authorList>
    </citation>
    <scope>NUCLEOTIDE SEQUENCE [LARGE SCALE GENOMIC DNA]</scope>
</reference>
<keyword evidence="3 10" id="KW-0812">Transmembrane</keyword>
<evidence type="ECO:0000256" key="7">
    <source>
        <dbReference type="ARBA" id="ARBA00023136"/>
    </source>
</evidence>
<evidence type="ECO:0000256" key="5">
    <source>
        <dbReference type="ARBA" id="ARBA00022968"/>
    </source>
</evidence>